<sequence length="131" mass="13855">MAPARSSEACPDRTPGTPVPQAPCEETPAGAVSTGLPAAGRGKSDQEGRNCPMVPPHGCLFDPQHSRCHRDTRGAFRAVGDGLWAVGPSLSSRCPRPNASPQCKLDLSVDYQRPSKALQEAKLAYGYQSDP</sequence>
<name>A0A9Q0E8S4_9TELE</name>
<dbReference type="AlphaFoldDB" id="A0A9Q0E8S4"/>
<comment type="caution">
    <text evidence="2">The sequence shown here is derived from an EMBL/GenBank/DDBJ whole genome shotgun (WGS) entry which is preliminary data.</text>
</comment>
<dbReference type="EMBL" id="JANIIK010000046">
    <property type="protein sequence ID" value="KAJ3601928.1"/>
    <property type="molecule type" value="Genomic_DNA"/>
</dbReference>
<keyword evidence="3" id="KW-1185">Reference proteome</keyword>
<protein>
    <submittedName>
        <fullName evidence="2">Uncharacterized protein</fullName>
    </submittedName>
</protein>
<gene>
    <name evidence="2" type="ORF">NHX12_029689</name>
</gene>
<dbReference type="Proteomes" id="UP001148018">
    <property type="component" value="Unassembled WGS sequence"/>
</dbReference>
<proteinExistence type="predicted"/>
<evidence type="ECO:0000313" key="2">
    <source>
        <dbReference type="EMBL" id="KAJ3601928.1"/>
    </source>
</evidence>
<accession>A0A9Q0E8S4</accession>
<organism evidence="2 3">
    <name type="scientific">Muraenolepis orangiensis</name>
    <name type="common">Patagonian moray cod</name>
    <dbReference type="NCBI Taxonomy" id="630683"/>
    <lineage>
        <taxon>Eukaryota</taxon>
        <taxon>Metazoa</taxon>
        <taxon>Chordata</taxon>
        <taxon>Craniata</taxon>
        <taxon>Vertebrata</taxon>
        <taxon>Euteleostomi</taxon>
        <taxon>Actinopterygii</taxon>
        <taxon>Neopterygii</taxon>
        <taxon>Teleostei</taxon>
        <taxon>Neoteleostei</taxon>
        <taxon>Acanthomorphata</taxon>
        <taxon>Zeiogadaria</taxon>
        <taxon>Gadariae</taxon>
        <taxon>Gadiformes</taxon>
        <taxon>Muraenolepidoidei</taxon>
        <taxon>Muraenolepididae</taxon>
        <taxon>Muraenolepis</taxon>
    </lineage>
</organism>
<evidence type="ECO:0000313" key="3">
    <source>
        <dbReference type="Proteomes" id="UP001148018"/>
    </source>
</evidence>
<evidence type="ECO:0000256" key="1">
    <source>
        <dbReference type="SAM" id="MobiDB-lite"/>
    </source>
</evidence>
<reference evidence="2" key="1">
    <citation type="submission" date="2022-07" db="EMBL/GenBank/DDBJ databases">
        <title>Chromosome-level genome of Muraenolepis orangiensis.</title>
        <authorList>
            <person name="Kim J."/>
        </authorList>
    </citation>
    <scope>NUCLEOTIDE SEQUENCE</scope>
    <source>
        <strain evidence="2">KU_S4_2022</strain>
        <tissue evidence="2">Muscle</tissue>
    </source>
</reference>
<feature type="region of interest" description="Disordered" evidence="1">
    <location>
        <begin position="1"/>
        <end position="53"/>
    </location>
</feature>